<sequence>MTPSPGPRKKRDHRLRTRLDELHDRYVGQASLALDPLLIPRRYPGAADRELAAFVAAHLAYGRVAPMLTAIEAALAPLGDHPAAWAAEPGALDRLRAALGGWAWRFHTGEDLAQWILAWVRLDRESGGRGLEPHLVPGDGATADQRLSALVLRLRRELPETPGLRFNLPDPLQGAACKRWRMFLRWMVRDEWPDLGLWRDYPRGDLVMPLDTHVARISGFIGLAGRRTPDGKLAREITEALKAMCPEDPLRYDFPIAHLGILGDCPGVRRLPGCAACPLVDLCRAGG</sequence>
<dbReference type="Gene3D" id="1.10.1670.10">
    <property type="entry name" value="Helix-hairpin-Helix base-excision DNA repair enzymes (C-terminal)"/>
    <property type="match status" value="1"/>
</dbReference>
<organism evidence="1 2">
    <name type="scientific">Mesoterricola silvestris</name>
    <dbReference type="NCBI Taxonomy" id="2927979"/>
    <lineage>
        <taxon>Bacteria</taxon>
        <taxon>Pseudomonadati</taxon>
        <taxon>Acidobacteriota</taxon>
        <taxon>Holophagae</taxon>
        <taxon>Holophagales</taxon>
        <taxon>Holophagaceae</taxon>
        <taxon>Mesoterricola</taxon>
    </lineage>
</organism>
<dbReference type="SUPFAM" id="SSF48150">
    <property type="entry name" value="DNA-glycosylase"/>
    <property type="match status" value="1"/>
</dbReference>
<dbReference type="NCBIfam" id="TIGR02757">
    <property type="entry name" value="TIGR02757 family protein"/>
    <property type="match status" value="1"/>
</dbReference>
<reference evidence="2" key="1">
    <citation type="journal article" date="2023" name="Int. J. Syst. Evol. Microbiol.">
        <title>Mesoterricola silvestris gen. nov., sp. nov., Mesoterricola sediminis sp. nov., Geothrix oryzae sp. nov., Geothrix edaphica sp. nov., Geothrix rubra sp. nov., and Geothrix limicola sp. nov., six novel members of Acidobacteriota isolated from soils.</title>
        <authorList>
            <person name="Itoh H."/>
            <person name="Sugisawa Y."/>
            <person name="Mise K."/>
            <person name="Xu Z."/>
            <person name="Kuniyasu M."/>
            <person name="Ushijima N."/>
            <person name="Kawano K."/>
            <person name="Kobayashi E."/>
            <person name="Shiratori Y."/>
            <person name="Masuda Y."/>
            <person name="Senoo K."/>
        </authorList>
    </citation>
    <scope>NUCLEOTIDE SEQUENCE [LARGE SCALE GENOMIC DNA]</scope>
    <source>
        <strain evidence="2">W79</strain>
    </source>
</reference>
<proteinExistence type="predicted"/>
<dbReference type="EMBL" id="AP027080">
    <property type="protein sequence ID" value="BDU71747.1"/>
    <property type="molecule type" value="Genomic_DNA"/>
</dbReference>
<dbReference type="Pfam" id="PF09674">
    <property type="entry name" value="DUF2400"/>
    <property type="match status" value="1"/>
</dbReference>
<dbReference type="Proteomes" id="UP001238179">
    <property type="component" value="Chromosome"/>
</dbReference>
<evidence type="ECO:0000313" key="1">
    <source>
        <dbReference type="EMBL" id="BDU71747.1"/>
    </source>
</evidence>
<name>A0AA48GPS0_9BACT</name>
<evidence type="ECO:0000313" key="2">
    <source>
        <dbReference type="Proteomes" id="UP001238179"/>
    </source>
</evidence>
<dbReference type="AlphaFoldDB" id="A0AA48GPS0"/>
<dbReference type="InterPro" id="IPR014127">
    <property type="entry name" value="CHP02757"/>
</dbReference>
<dbReference type="GO" id="GO:0006281">
    <property type="term" value="P:DNA repair"/>
    <property type="evidence" value="ECO:0007669"/>
    <property type="project" value="InterPro"/>
</dbReference>
<accession>A0AA48GPS0</accession>
<keyword evidence="2" id="KW-1185">Reference proteome</keyword>
<dbReference type="GO" id="GO:0003824">
    <property type="term" value="F:catalytic activity"/>
    <property type="evidence" value="ECO:0007669"/>
    <property type="project" value="InterPro"/>
</dbReference>
<dbReference type="RefSeq" id="WP_316414650.1">
    <property type="nucleotide sequence ID" value="NZ_AP027080.1"/>
</dbReference>
<protein>
    <submittedName>
        <fullName evidence="1">TIGR02757 family protein</fullName>
    </submittedName>
</protein>
<gene>
    <name evidence="1" type="ORF">METEAL_09210</name>
</gene>
<dbReference type="KEGG" id="msil:METEAL_09210"/>
<dbReference type="InterPro" id="IPR011257">
    <property type="entry name" value="DNA_glycosylase"/>
</dbReference>
<dbReference type="InterPro" id="IPR023170">
    <property type="entry name" value="HhH_base_excis_C"/>
</dbReference>